<evidence type="ECO:0000313" key="5">
    <source>
        <dbReference type="Proteomes" id="UP000285972"/>
    </source>
</evidence>
<protein>
    <recommendedName>
        <fullName evidence="1">DUF4935 domain-containing protein</fullName>
    </recommendedName>
</protein>
<dbReference type="AlphaFoldDB" id="A0A0G4JTW8"/>
<gene>
    <name evidence="3" type="ORF">BIY26_12565</name>
    <name evidence="2" type="ORF">BN1221_01761</name>
</gene>
<evidence type="ECO:0000313" key="2">
    <source>
        <dbReference type="EMBL" id="CPR15869.1"/>
    </source>
</evidence>
<dbReference type="Pfam" id="PF16289">
    <property type="entry name" value="PIN_12"/>
    <property type="match status" value="1"/>
</dbReference>
<name>A0A0G4JTW8_9GAMM</name>
<dbReference type="RefSeq" id="WP_048636984.1">
    <property type="nucleotide sequence ID" value="NZ_CGIG01000001.1"/>
</dbReference>
<keyword evidence="4" id="KW-1185">Reference proteome</keyword>
<dbReference type="Proteomes" id="UP000044377">
    <property type="component" value="Unassembled WGS sequence"/>
</dbReference>
<sequence>MTHECNVINNNVNGVFSDEEAILVDLVRLGEITAITIDSVIFTENGYKLNSGIIGQLSQFKDEKFTFLLTEVVFEETIKHIAGLHENRIKKIENLLKIASDYISEDLLNEVEDEILSLSSPKNIAMYELNQFMLSTNAELVLNEETYVSEVTELYFSCKAPFAQTGNKKNEFPDAIALLSLRSWAKAGNGIIVVSKDDDWARFCADSHNDKLYHVKDLSTALAIINASKLERYSIETQRLNKFQEYIASEAFHKDVIDGLKFKAIENITPKGHANYIYEAELSEVDVKDFAFTENDSFSRIRDDAFSLVYLFDIQVIFYFKANFSFFDAVNKIELGEKNYHRSELFNASLIIKVESHNISVEPLIKKDSVIDFGIIHPD</sequence>
<reference evidence="2" key="1">
    <citation type="submission" date="2015-01" db="EMBL/GenBank/DDBJ databases">
        <authorList>
            <person name="Xiang T."/>
            <person name="Song Y."/>
            <person name="Huang L."/>
            <person name="Wang B."/>
            <person name="Wu P."/>
        </authorList>
    </citation>
    <scope>NUCLEOTIDE SEQUENCE [LARGE SCALE GENOMIC DNA]</scope>
    <source>
        <strain evidence="2">OBR1</strain>
    </source>
</reference>
<evidence type="ECO:0000313" key="3">
    <source>
        <dbReference type="EMBL" id="RLM22693.1"/>
    </source>
</evidence>
<evidence type="ECO:0000313" key="4">
    <source>
        <dbReference type="Proteomes" id="UP000044377"/>
    </source>
</evidence>
<dbReference type="KEGG" id="bgj:AWC36_19405"/>
<reference evidence="3 5" key="3">
    <citation type="submission" date="2016-09" db="EMBL/GenBank/DDBJ databases">
        <authorList>
            <person name="Doonan J."/>
            <person name="Pachebat J.A."/>
            <person name="Golyshin P.N."/>
            <person name="Denman S."/>
            <person name="Mcdonald J.E."/>
        </authorList>
    </citation>
    <scope>NUCLEOTIDE SEQUENCE [LARGE SCALE GENOMIC DNA]</scope>
    <source>
        <strain evidence="3 5">FRB141</strain>
    </source>
</reference>
<accession>A0A0G4JTW8</accession>
<dbReference type="OrthoDB" id="9766796at2"/>
<proteinExistence type="predicted"/>
<dbReference type="InterPro" id="IPR032557">
    <property type="entry name" value="DUF4935"/>
</dbReference>
<dbReference type="EMBL" id="MJLX01000032">
    <property type="protein sequence ID" value="RLM22693.1"/>
    <property type="molecule type" value="Genomic_DNA"/>
</dbReference>
<reference evidence="4" key="2">
    <citation type="submission" date="2015-01" db="EMBL/GenBank/DDBJ databases">
        <authorList>
            <person name="Paterson Steve"/>
        </authorList>
    </citation>
    <scope>NUCLEOTIDE SEQUENCE [LARGE SCALE GENOMIC DNA]</scope>
    <source>
        <strain evidence="4">OBR1</strain>
    </source>
</reference>
<dbReference type="GeneID" id="70908989"/>
<dbReference type="EMBL" id="CGIG01000001">
    <property type="protein sequence ID" value="CPR15869.1"/>
    <property type="molecule type" value="Genomic_DNA"/>
</dbReference>
<dbReference type="Proteomes" id="UP000285972">
    <property type="component" value="Unassembled WGS sequence"/>
</dbReference>
<organism evidence="2 4">
    <name type="scientific">Brenneria goodwinii</name>
    <dbReference type="NCBI Taxonomy" id="1109412"/>
    <lineage>
        <taxon>Bacteria</taxon>
        <taxon>Pseudomonadati</taxon>
        <taxon>Pseudomonadota</taxon>
        <taxon>Gammaproteobacteria</taxon>
        <taxon>Enterobacterales</taxon>
        <taxon>Pectobacteriaceae</taxon>
        <taxon>Brenneria</taxon>
    </lineage>
</organism>
<feature type="domain" description="DUF4935" evidence="1">
    <location>
        <begin position="35"/>
        <end position="200"/>
    </location>
</feature>
<evidence type="ECO:0000259" key="1">
    <source>
        <dbReference type="Pfam" id="PF16289"/>
    </source>
</evidence>